<dbReference type="EMBL" id="GDJX01004155">
    <property type="protein sequence ID" value="JAT63781.1"/>
    <property type="molecule type" value="Transcribed_RNA"/>
</dbReference>
<sequence length="241" mass="27124">MSSGRIPMELKTTVDSGISGSPRRVNHDLWPLDEVDSKKAKYPCCIVWTPLPVVSWLAPYMGHVGICQEDGAILDFAGSNFVNVDGFAYGAVARYLQLDREQCCLPSNLASHTCKHVYRHTEHGTAISWDDALNLSMQQFQHKYYNLFTCNCHSFVANCLNRLSYNGSLHWNVMTIAAMVLWKGRWVDGMSIIRSFFPFVTVLSLGFLMAGWPFLIGLASFSFLLVGWFAMGTYCIKNLID</sequence>
<dbReference type="EMBL" id="GDJX01002196">
    <property type="protein sequence ID" value="JAT65740.1"/>
    <property type="molecule type" value="Transcribed_RNA"/>
</dbReference>
<proteinExistence type="predicted"/>
<name>A0A1D1ZFK0_9ARAE</name>
<dbReference type="GO" id="GO:0010104">
    <property type="term" value="P:regulation of ethylene-activated signaling pathway"/>
    <property type="evidence" value="ECO:0007669"/>
    <property type="project" value="TreeGrafter"/>
</dbReference>
<organism evidence="2">
    <name type="scientific">Anthurium amnicola</name>
    <dbReference type="NCBI Taxonomy" id="1678845"/>
    <lineage>
        <taxon>Eukaryota</taxon>
        <taxon>Viridiplantae</taxon>
        <taxon>Streptophyta</taxon>
        <taxon>Embryophyta</taxon>
        <taxon>Tracheophyta</taxon>
        <taxon>Spermatophyta</taxon>
        <taxon>Magnoliopsida</taxon>
        <taxon>Liliopsida</taxon>
        <taxon>Araceae</taxon>
        <taxon>Pothoideae</taxon>
        <taxon>Potheae</taxon>
        <taxon>Anthurium</taxon>
    </lineage>
</organism>
<dbReference type="InterPro" id="IPR008496">
    <property type="entry name" value="TMEM222/RTE1"/>
</dbReference>
<reference evidence="2" key="1">
    <citation type="submission" date="2015-07" db="EMBL/GenBank/DDBJ databases">
        <title>Transcriptome Assembly of Anthurium amnicola.</title>
        <authorList>
            <person name="Suzuki J."/>
        </authorList>
    </citation>
    <scope>NUCLEOTIDE SEQUENCE</scope>
</reference>
<dbReference type="AlphaFoldDB" id="A0A1D1ZFK0"/>
<dbReference type="PANTHER" id="PTHR20921">
    <property type="entry name" value="TRANSMEMBRANE PROTEIN 222"/>
    <property type="match status" value="1"/>
</dbReference>
<dbReference type="PANTHER" id="PTHR20921:SF7">
    <property type="entry name" value="PROTEIN REVERSION-TO-ETHYLENE SENSITIVITY1"/>
    <property type="match status" value="1"/>
</dbReference>
<protein>
    <submittedName>
        <fullName evidence="2">Protein REVERSION-TO-ETHYLENE SENSITIVITY1</fullName>
    </submittedName>
</protein>
<evidence type="ECO:0000313" key="2">
    <source>
        <dbReference type="EMBL" id="JAT65740.1"/>
    </source>
</evidence>
<dbReference type="GO" id="GO:0005794">
    <property type="term" value="C:Golgi apparatus"/>
    <property type="evidence" value="ECO:0007669"/>
    <property type="project" value="TreeGrafter"/>
</dbReference>
<dbReference type="Pfam" id="PF05608">
    <property type="entry name" value="RTE1"/>
    <property type="match status" value="1"/>
</dbReference>
<gene>
    <name evidence="2" type="primary">RTE1_1</name>
    <name evidence="1" type="synonym">RTE1_0</name>
    <name evidence="1" type="ORF">g.59146</name>
    <name evidence="2" type="ORF">g.59147</name>
</gene>
<dbReference type="GO" id="GO:0005783">
    <property type="term" value="C:endoplasmic reticulum"/>
    <property type="evidence" value="ECO:0007669"/>
    <property type="project" value="TreeGrafter"/>
</dbReference>
<accession>A0A1D1ZFK0</accession>
<evidence type="ECO:0000313" key="1">
    <source>
        <dbReference type="EMBL" id="JAT63781.1"/>
    </source>
</evidence>
<dbReference type="GO" id="GO:0009723">
    <property type="term" value="P:response to ethylene"/>
    <property type="evidence" value="ECO:0007669"/>
    <property type="project" value="TreeGrafter"/>
</dbReference>